<dbReference type="InterPro" id="IPR023485">
    <property type="entry name" value="Ptyr_pPase"/>
</dbReference>
<protein>
    <recommendedName>
        <fullName evidence="2">protein-tyrosine-phosphatase</fullName>
        <ecNumber evidence="2">3.1.3.48</ecNumber>
    </recommendedName>
</protein>
<dbReference type="EC" id="3.1.3.48" evidence="2"/>
<dbReference type="RefSeq" id="WP_368380064.1">
    <property type="nucleotide sequence ID" value="NZ_JBFRYA010000001.1"/>
</dbReference>
<sequence length="161" mass="17520">MGCSVLFVCLGNICRSPTAHGVFQKMVSDVGLMDEIQIDSAGTGDWHIGRGPDPRSQAAAQSRAYDLSALRARQVCAEDFQKFDYILAMDNSNLQDLRKMRSAQDTCHLGLFLDFASASAVREVPDPYYGGEGGFDEVLDLVEDGARGLLATIQRKLAEQG</sequence>
<keyword evidence="7" id="KW-1185">Reference proteome</keyword>
<dbReference type="PRINTS" id="PR00719">
    <property type="entry name" value="LMWPTPASE"/>
</dbReference>
<comment type="similarity">
    <text evidence="1">Belongs to the low molecular weight phosphotyrosine protein phosphatase family.</text>
</comment>
<accession>A0ABV3U1P1</accession>
<dbReference type="PANTHER" id="PTHR11717">
    <property type="entry name" value="LOW MOLECULAR WEIGHT PROTEIN TYROSINE PHOSPHATASE"/>
    <property type="match status" value="1"/>
</dbReference>
<dbReference type="InterPro" id="IPR036196">
    <property type="entry name" value="Ptyr_pPase_sf"/>
</dbReference>
<evidence type="ECO:0000256" key="1">
    <source>
        <dbReference type="ARBA" id="ARBA00011063"/>
    </source>
</evidence>
<dbReference type="Gene3D" id="3.40.50.2300">
    <property type="match status" value="1"/>
</dbReference>
<dbReference type="InterPro" id="IPR050438">
    <property type="entry name" value="LMW_PTPase"/>
</dbReference>
<dbReference type="PANTHER" id="PTHR11717:SF7">
    <property type="entry name" value="LOW MOLECULAR WEIGHT PHOSPHOTYROSINE PROTEIN PHOSPHATASE"/>
    <property type="match status" value="1"/>
</dbReference>
<keyword evidence="4" id="KW-0904">Protein phosphatase</keyword>
<evidence type="ECO:0000256" key="2">
    <source>
        <dbReference type="ARBA" id="ARBA00013064"/>
    </source>
</evidence>
<comment type="caution">
    <text evidence="6">The sequence shown here is derived from an EMBL/GenBank/DDBJ whole genome shotgun (WGS) entry which is preliminary data.</text>
</comment>
<evidence type="ECO:0000259" key="5">
    <source>
        <dbReference type="SMART" id="SM00226"/>
    </source>
</evidence>
<dbReference type="GO" id="GO:0004725">
    <property type="term" value="F:protein tyrosine phosphatase activity"/>
    <property type="evidence" value="ECO:0007669"/>
    <property type="project" value="UniProtKB-EC"/>
</dbReference>
<keyword evidence="3 6" id="KW-0378">Hydrolase</keyword>
<proteinExistence type="inferred from homology"/>
<name>A0ABV3U1P1_9GAMM</name>
<reference evidence="6 7" key="1">
    <citation type="journal article" date="2011" name="Int. J. Syst. Evol. Microbiol.">
        <title>Zhongshania antarctica gen. nov., sp. nov. and Zhongshania guokunii sp. nov., gammaproteobacteria respectively isolated from coastal attached (fast) ice and surface seawater of the Antarctic.</title>
        <authorList>
            <person name="Li H.J."/>
            <person name="Zhang X.Y."/>
            <person name="Chen C.X."/>
            <person name="Zhang Y.J."/>
            <person name="Gao Z.M."/>
            <person name="Yu Y."/>
            <person name="Chen X.L."/>
            <person name="Chen B."/>
            <person name="Zhang Y.Z."/>
        </authorList>
    </citation>
    <scope>NUCLEOTIDE SEQUENCE [LARGE SCALE GENOMIC DNA]</scope>
    <source>
        <strain evidence="6 7">ZS6-22T</strain>
    </source>
</reference>
<evidence type="ECO:0000313" key="7">
    <source>
        <dbReference type="Proteomes" id="UP001557485"/>
    </source>
</evidence>
<dbReference type="CDD" id="cd16343">
    <property type="entry name" value="LMWPTP"/>
    <property type="match status" value="1"/>
</dbReference>
<evidence type="ECO:0000256" key="3">
    <source>
        <dbReference type="ARBA" id="ARBA00022801"/>
    </source>
</evidence>
<evidence type="ECO:0000256" key="4">
    <source>
        <dbReference type="ARBA" id="ARBA00022912"/>
    </source>
</evidence>
<organism evidence="6 7">
    <name type="scientific">Zhongshania guokunii</name>
    <dbReference type="NCBI Taxonomy" id="641783"/>
    <lineage>
        <taxon>Bacteria</taxon>
        <taxon>Pseudomonadati</taxon>
        <taxon>Pseudomonadota</taxon>
        <taxon>Gammaproteobacteria</taxon>
        <taxon>Cellvibrionales</taxon>
        <taxon>Spongiibacteraceae</taxon>
        <taxon>Zhongshania</taxon>
    </lineage>
</organism>
<dbReference type="Proteomes" id="UP001557485">
    <property type="component" value="Unassembled WGS sequence"/>
</dbReference>
<evidence type="ECO:0000313" key="6">
    <source>
        <dbReference type="EMBL" id="MEX1667761.1"/>
    </source>
</evidence>
<feature type="domain" description="Phosphotyrosine protein phosphatase I" evidence="5">
    <location>
        <begin position="3"/>
        <end position="152"/>
    </location>
</feature>
<dbReference type="InterPro" id="IPR017867">
    <property type="entry name" value="Tyr_phospatase_low_mol_wt"/>
</dbReference>
<dbReference type="SUPFAM" id="SSF52788">
    <property type="entry name" value="Phosphotyrosine protein phosphatases I"/>
    <property type="match status" value="1"/>
</dbReference>
<dbReference type="Pfam" id="PF01451">
    <property type="entry name" value="LMWPc"/>
    <property type="match status" value="1"/>
</dbReference>
<dbReference type="EMBL" id="JBFRYA010000001">
    <property type="protein sequence ID" value="MEX1667761.1"/>
    <property type="molecule type" value="Genomic_DNA"/>
</dbReference>
<dbReference type="SMART" id="SM00226">
    <property type="entry name" value="LMWPc"/>
    <property type="match status" value="1"/>
</dbReference>
<gene>
    <name evidence="6" type="ORF">AB4876_02495</name>
</gene>